<proteinExistence type="predicted"/>
<dbReference type="HOGENOM" id="CLU_996732_0_0_9"/>
<protein>
    <submittedName>
        <fullName evidence="1">Uncharacterized protein</fullName>
    </submittedName>
</protein>
<dbReference type="EMBL" id="CBUK010000134">
    <property type="protein sequence ID" value="CDI59047.1"/>
    <property type="molecule type" value="Genomic_DNA"/>
</dbReference>
<evidence type="ECO:0000313" key="2">
    <source>
        <dbReference type="Proteomes" id="UP000017248"/>
    </source>
</evidence>
<sequence>MSKNYKEIIYLNSSELNSALSQLNQGLIESLVETNTNSKNTSSEAGKTTNASGGIANFLHGGVAVSDKDSEELGSLFGEEKNIVLNDFKLISLLQDSEPKSLAEAKEGDFVLTNGKFNISDFNFSETVLSNPNSSTLNPKFKNFMKDVDAWGKDVERDFKQINHFIQYANSLTQGNVILSMDQVFSFLNKDNFRINSGELQALAYTHRSLNVFGVVEAVMQENADEVSDEISEMFDDEENDALSGMGKIIPKLTEFTFLATGVIQQNDKFIRPIALFFD</sequence>
<dbReference type="Pfam" id="PF19952">
    <property type="entry name" value="DUF6414"/>
    <property type="match status" value="1"/>
</dbReference>
<comment type="caution">
    <text evidence="1">The sequence shown here is derived from an EMBL/GenBank/DDBJ whole genome shotgun (WGS) entry which is preliminary data.</text>
</comment>
<dbReference type="Proteomes" id="UP000017248">
    <property type="component" value="Unassembled WGS sequence"/>
</dbReference>
<organism evidence="1 2">
    <name type="scientific">Lactobacillus helveticus CIRM-BIA 951</name>
    <dbReference type="NCBI Taxonomy" id="1226334"/>
    <lineage>
        <taxon>Bacteria</taxon>
        <taxon>Bacillati</taxon>
        <taxon>Bacillota</taxon>
        <taxon>Bacilli</taxon>
        <taxon>Lactobacillales</taxon>
        <taxon>Lactobacillaceae</taxon>
        <taxon>Lactobacillus</taxon>
    </lineage>
</organism>
<name>U6F4G5_LACHE</name>
<reference evidence="1" key="1">
    <citation type="submission" date="2013-09" db="EMBL/GenBank/DDBJ databases">
        <title>Draft Genome Sequence of five Lactobacillus helveticus strains CIRM-BIA 101T, 103, 104, 951 and 953 isolated from milk product.</title>
        <authorList>
            <person name="Valence F."/>
            <person name="Chuat V."/>
            <person name="Ma L."/>
            <person name="Creno S."/>
            <person name="Falentin H."/>
            <person name="Lortal S."/>
            <person name="Bizet C."/>
            <person name="Clermont D."/>
            <person name="Loux V."/>
            <person name="Bouchier C."/>
            <person name="Cousin S."/>
        </authorList>
    </citation>
    <scope>NUCLEOTIDE SEQUENCE [LARGE SCALE GENOMIC DNA]</scope>
    <source>
        <strain evidence="1">CIRM-BIA 951</strain>
    </source>
</reference>
<dbReference type="RefSeq" id="WP_023191179.1">
    <property type="nucleotide sequence ID" value="NZ_HG530883.1"/>
</dbReference>
<dbReference type="AlphaFoldDB" id="U6F4G5"/>
<evidence type="ECO:0000313" key="1">
    <source>
        <dbReference type="EMBL" id="CDI59047.1"/>
    </source>
</evidence>
<accession>U6F4G5</accession>
<keyword evidence="2" id="KW-1185">Reference proteome</keyword>
<dbReference type="InterPro" id="IPR045633">
    <property type="entry name" value="DUF6414"/>
</dbReference>
<gene>
    <name evidence="1" type="ORF">LHCIRMBIA951_00484</name>
</gene>